<feature type="binding site" evidence="3">
    <location>
        <position position="17"/>
    </location>
    <ligand>
        <name>a divalent metal cation</name>
        <dbReference type="ChEBI" id="CHEBI:60240"/>
    </ligand>
</feature>
<evidence type="ECO:0000313" key="5">
    <source>
        <dbReference type="EMBL" id="GAO38458.1"/>
    </source>
</evidence>
<feature type="domain" description="SMP-30/Gluconolactonase/LRE-like region" evidence="4">
    <location>
        <begin position="16"/>
        <end position="262"/>
    </location>
</feature>
<evidence type="ECO:0000256" key="1">
    <source>
        <dbReference type="ARBA" id="ARBA00008853"/>
    </source>
</evidence>
<name>A0A0E9MLT4_9SPHN</name>
<dbReference type="InterPro" id="IPR005511">
    <property type="entry name" value="SMP-30"/>
</dbReference>
<evidence type="ECO:0000259" key="4">
    <source>
        <dbReference type="Pfam" id="PF08450"/>
    </source>
</evidence>
<gene>
    <name evidence="5" type="ORF">SCH01S_15_00830</name>
</gene>
<keyword evidence="6" id="KW-1185">Reference proteome</keyword>
<dbReference type="PANTHER" id="PTHR10907">
    <property type="entry name" value="REGUCALCIN"/>
    <property type="match status" value="1"/>
</dbReference>
<dbReference type="EMBL" id="BBWU01000015">
    <property type="protein sequence ID" value="GAO38458.1"/>
    <property type="molecule type" value="Genomic_DNA"/>
</dbReference>
<comment type="caution">
    <text evidence="5">The sequence shown here is derived from an EMBL/GenBank/DDBJ whole genome shotgun (WGS) entry which is preliminary data.</text>
</comment>
<dbReference type="STRING" id="1219043.SCH01S_15_00830"/>
<dbReference type="AlphaFoldDB" id="A0A0E9MLT4"/>
<dbReference type="GO" id="GO:0004341">
    <property type="term" value="F:gluconolactonase activity"/>
    <property type="evidence" value="ECO:0007669"/>
    <property type="project" value="TreeGrafter"/>
</dbReference>
<dbReference type="GO" id="GO:0005509">
    <property type="term" value="F:calcium ion binding"/>
    <property type="evidence" value="ECO:0007669"/>
    <property type="project" value="TreeGrafter"/>
</dbReference>
<dbReference type="Pfam" id="PF08450">
    <property type="entry name" value="SGL"/>
    <property type="match status" value="1"/>
</dbReference>
<dbReference type="PANTHER" id="PTHR10907:SF47">
    <property type="entry name" value="REGUCALCIN"/>
    <property type="match status" value="1"/>
</dbReference>
<dbReference type="SUPFAM" id="SSF63829">
    <property type="entry name" value="Calcium-dependent phosphotriesterase"/>
    <property type="match status" value="1"/>
</dbReference>
<keyword evidence="3" id="KW-0862">Zinc</keyword>
<feature type="binding site" evidence="3">
    <location>
        <position position="204"/>
    </location>
    <ligand>
        <name>a divalent metal cation</name>
        <dbReference type="ChEBI" id="CHEBI:60240"/>
    </ligand>
</feature>
<accession>A0A0E9MLT4</accession>
<dbReference type="Proteomes" id="UP000033202">
    <property type="component" value="Unassembled WGS sequence"/>
</dbReference>
<feature type="active site" description="Proton donor/acceptor" evidence="2">
    <location>
        <position position="204"/>
    </location>
</feature>
<evidence type="ECO:0000256" key="3">
    <source>
        <dbReference type="PIRSR" id="PIRSR605511-2"/>
    </source>
</evidence>
<sequence>MSDTPELVLDARARNGENPLWSVAEQRLYWIDVEAPAIHRFDPASGTDECWRMPSEVGAIALCRSGTLLAALRTGLMRLDLAAGTSELLAPPPYDPLTHRFNSGKCDSNGRFWIGTMFKPLDGRKPDAATEPTPLYVFEAGQLRETGVSAVIANGLDWSLDDRRFYFADSFARRIDRYAFHAGSGQISDPQCFASFPSTGPQPDGAAMDSEGCYWSAQYDGGRVIRFRPDGSIKREIHLPVSEPTMCAFAGPDLRDIYITTASSGLSPERAAREPHAGGLFRLRAPAPGLPAHLADS</sequence>
<evidence type="ECO:0000256" key="2">
    <source>
        <dbReference type="PIRSR" id="PIRSR605511-1"/>
    </source>
</evidence>
<dbReference type="InterPro" id="IPR011042">
    <property type="entry name" value="6-blade_b-propeller_TolB-like"/>
</dbReference>
<proteinExistence type="inferred from homology"/>
<comment type="similarity">
    <text evidence="1">Belongs to the SMP-30/CGR1 family.</text>
</comment>
<dbReference type="PRINTS" id="PR01790">
    <property type="entry name" value="SMP30FAMILY"/>
</dbReference>
<comment type="cofactor">
    <cofactor evidence="3">
        <name>Zn(2+)</name>
        <dbReference type="ChEBI" id="CHEBI:29105"/>
    </cofactor>
    <text evidence="3">Binds 1 divalent metal cation per subunit.</text>
</comment>
<feature type="binding site" evidence="3">
    <location>
        <position position="100"/>
    </location>
    <ligand>
        <name>substrate</name>
    </ligand>
</feature>
<feature type="binding site" evidence="3">
    <location>
        <position position="154"/>
    </location>
    <ligand>
        <name>a divalent metal cation</name>
        <dbReference type="ChEBI" id="CHEBI:60240"/>
    </ligand>
</feature>
<protein>
    <submittedName>
        <fullName evidence="5">Putative gluconolactonase</fullName>
    </submittedName>
</protein>
<feature type="binding site" evidence="3">
    <location>
        <position position="102"/>
    </location>
    <ligand>
        <name>substrate</name>
    </ligand>
</feature>
<dbReference type="GO" id="GO:0019853">
    <property type="term" value="P:L-ascorbic acid biosynthetic process"/>
    <property type="evidence" value="ECO:0007669"/>
    <property type="project" value="TreeGrafter"/>
</dbReference>
<dbReference type="OrthoDB" id="2633250at2"/>
<evidence type="ECO:0000313" key="6">
    <source>
        <dbReference type="Proteomes" id="UP000033202"/>
    </source>
</evidence>
<keyword evidence="3" id="KW-0479">Metal-binding</keyword>
<dbReference type="RefSeq" id="WP_046347292.1">
    <property type="nucleotide sequence ID" value="NZ_BBWU01000015.1"/>
</dbReference>
<dbReference type="Gene3D" id="2.120.10.30">
    <property type="entry name" value="TolB, C-terminal domain"/>
    <property type="match status" value="1"/>
</dbReference>
<dbReference type="InterPro" id="IPR013658">
    <property type="entry name" value="SGL"/>
</dbReference>
<reference evidence="5 6" key="1">
    <citation type="submission" date="2015-04" db="EMBL/GenBank/DDBJ databases">
        <title>Whole genome shotgun sequence of Sphingomonas changbaiensis NBRC 104936.</title>
        <authorList>
            <person name="Katano-Makiyama Y."/>
            <person name="Hosoyama A."/>
            <person name="Hashimoto M."/>
            <person name="Noguchi M."/>
            <person name="Tsuchikane K."/>
            <person name="Ohji S."/>
            <person name="Yamazoe A."/>
            <person name="Ichikawa N."/>
            <person name="Kimura A."/>
            <person name="Fujita N."/>
        </authorList>
    </citation>
    <scope>NUCLEOTIDE SEQUENCE [LARGE SCALE GENOMIC DNA]</scope>
    <source>
        <strain evidence="5 6">NBRC 104936</strain>
    </source>
</reference>
<organism evidence="5 6">
    <name type="scientific">Sphingomonas changbaiensis NBRC 104936</name>
    <dbReference type="NCBI Taxonomy" id="1219043"/>
    <lineage>
        <taxon>Bacteria</taxon>
        <taxon>Pseudomonadati</taxon>
        <taxon>Pseudomonadota</taxon>
        <taxon>Alphaproteobacteria</taxon>
        <taxon>Sphingomonadales</taxon>
        <taxon>Sphingomonadaceae</taxon>
        <taxon>Sphingomonas</taxon>
    </lineage>
</organism>